<dbReference type="EMBL" id="GGEC01007507">
    <property type="protein sequence ID" value="MBW87990.1"/>
    <property type="molecule type" value="Transcribed_RNA"/>
</dbReference>
<reference evidence="1" key="1">
    <citation type="submission" date="2018-02" db="EMBL/GenBank/DDBJ databases">
        <title>Rhizophora mucronata_Transcriptome.</title>
        <authorList>
            <person name="Meera S.P."/>
            <person name="Sreeshan A."/>
            <person name="Augustine A."/>
        </authorList>
    </citation>
    <scope>NUCLEOTIDE SEQUENCE</scope>
    <source>
        <tissue evidence="1">Leaf</tissue>
    </source>
</reference>
<dbReference type="AlphaFoldDB" id="A0A2P2J3I0"/>
<proteinExistence type="predicted"/>
<evidence type="ECO:0000313" key="1">
    <source>
        <dbReference type="EMBL" id="MBW87990.1"/>
    </source>
</evidence>
<organism evidence="1">
    <name type="scientific">Rhizophora mucronata</name>
    <name type="common">Asiatic mangrove</name>
    <dbReference type="NCBI Taxonomy" id="61149"/>
    <lineage>
        <taxon>Eukaryota</taxon>
        <taxon>Viridiplantae</taxon>
        <taxon>Streptophyta</taxon>
        <taxon>Embryophyta</taxon>
        <taxon>Tracheophyta</taxon>
        <taxon>Spermatophyta</taxon>
        <taxon>Magnoliopsida</taxon>
        <taxon>eudicotyledons</taxon>
        <taxon>Gunneridae</taxon>
        <taxon>Pentapetalae</taxon>
        <taxon>rosids</taxon>
        <taxon>fabids</taxon>
        <taxon>Malpighiales</taxon>
        <taxon>Rhizophoraceae</taxon>
        <taxon>Rhizophora</taxon>
    </lineage>
</organism>
<name>A0A2P2J3I0_RHIMU</name>
<sequence length="35" mass="4101">MMCGTLSPDLADELTIKFLWLFDYIVKISKRLLLI</sequence>
<accession>A0A2P2J3I0</accession>
<protein>
    <submittedName>
        <fullName evidence="1">Uncharacterized protein</fullName>
    </submittedName>
</protein>